<accession>A0A0E9TC89</accession>
<dbReference type="AlphaFoldDB" id="A0A0E9TC89"/>
<proteinExistence type="predicted"/>
<protein>
    <recommendedName>
        <fullName evidence="2">Transposase</fullName>
    </recommendedName>
</protein>
<name>A0A0E9TC89_ANGAN</name>
<dbReference type="EMBL" id="GBXM01058062">
    <property type="protein sequence ID" value="JAH50515.1"/>
    <property type="molecule type" value="Transcribed_RNA"/>
</dbReference>
<evidence type="ECO:0008006" key="2">
    <source>
        <dbReference type="Google" id="ProtNLM"/>
    </source>
</evidence>
<sequence length="37" mass="4117">MRARGKLVSIGSFSQKTVFSILWIVRQGAQWTVPPNG</sequence>
<evidence type="ECO:0000313" key="1">
    <source>
        <dbReference type="EMBL" id="JAH50515.1"/>
    </source>
</evidence>
<reference evidence="1" key="1">
    <citation type="submission" date="2014-11" db="EMBL/GenBank/DDBJ databases">
        <authorList>
            <person name="Amaro Gonzalez C."/>
        </authorList>
    </citation>
    <scope>NUCLEOTIDE SEQUENCE</scope>
</reference>
<organism evidence="1">
    <name type="scientific">Anguilla anguilla</name>
    <name type="common">European freshwater eel</name>
    <name type="synonym">Muraena anguilla</name>
    <dbReference type="NCBI Taxonomy" id="7936"/>
    <lineage>
        <taxon>Eukaryota</taxon>
        <taxon>Metazoa</taxon>
        <taxon>Chordata</taxon>
        <taxon>Craniata</taxon>
        <taxon>Vertebrata</taxon>
        <taxon>Euteleostomi</taxon>
        <taxon>Actinopterygii</taxon>
        <taxon>Neopterygii</taxon>
        <taxon>Teleostei</taxon>
        <taxon>Anguilliformes</taxon>
        <taxon>Anguillidae</taxon>
        <taxon>Anguilla</taxon>
    </lineage>
</organism>
<reference evidence="1" key="2">
    <citation type="journal article" date="2015" name="Fish Shellfish Immunol.">
        <title>Early steps in the European eel (Anguilla anguilla)-Vibrio vulnificus interaction in the gills: Role of the RtxA13 toxin.</title>
        <authorList>
            <person name="Callol A."/>
            <person name="Pajuelo D."/>
            <person name="Ebbesson L."/>
            <person name="Teles M."/>
            <person name="MacKenzie S."/>
            <person name="Amaro C."/>
        </authorList>
    </citation>
    <scope>NUCLEOTIDE SEQUENCE</scope>
</reference>